<feature type="domain" description="RNA polymerase sigma-70 region 2" evidence="5">
    <location>
        <begin position="30"/>
        <end position="99"/>
    </location>
</feature>
<sequence length="225" mass="26061">MFAEQLIADDPEIDVSDDAQRLEQLLLDAEHRRRVERIARKNTQGTALAWQDAMQEVHLKVLQAVRAQKFRYGGVEKFYRWATSVAYNAVIDAVRHERRKDKVGVWKSLDQTLPGTEMVLGETIADELDLFDAVERADLIVRAIAAIEIIDQRHANRGYLQIWNRMVQGKKQTRIAKELGFTQGMVSKRWRELGQYILEELGLLELEAIQQEKKAISVPRSRNFY</sequence>
<dbReference type="Proteomes" id="UP000654482">
    <property type="component" value="Unassembled WGS sequence"/>
</dbReference>
<keyword evidence="1" id="KW-0805">Transcription regulation</keyword>
<dbReference type="Gene3D" id="1.10.1740.10">
    <property type="match status" value="1"/>
</dbReference>
<keyword evidence="3" id="KW-0238">DNA-binding</keyword>
<dbReference type="InterPro" id="IPR007627">
    <property type="entry name" value="RNA_pol_sigma70_r2"/>
</dbReference>
<dbReference type="SUPFAM" id="SSF88946">
    <property type="entry name" value="Sigma2 domain of RNA polymerase sigma factors"/>
    <property type="match status" value="1"/>
</dbReference>
<proteinExistence type="predicted"/>
<name>A0A8J7DUY4_9CYAN</name>
<dbReference type="EMBL" id="JADEWZ010000005">
    <property type="protein sequence ID" value="MBE9115130.1"/>
    <property type="molecule type" value="Genomic_DNA"/>
</dbReference>
<dbReference type="InterPro" id="IPR013325">
    <property type="entry name" value="RNA_pol_sigma_r2"/>
</dbReference>
<dbReference type="GO" id="GO:0006352">
    <property type="term" value="P:DNA-templated transcription initiation"/>
    <property type="evidence" value="ECO:0007669"/>
    <property type="project" value="InterPro"/>
</dbReference>
<dbReference type="Pfam" id="PF04542">
    <property type="entry name" value="Sigma70_r2"/>
    <property type="match status" value="1"/>
</dbReference>
<dbReference type="AlphaFoldDB" id="A0A8J7DUY4"/>
<dbReference type="InterPro" id="IPR014284">
    <property type="entry name" value="RNA_pol_sigma-70_dom"/>
</dbReference>
<evidence type="ECO:0000256" key="1">
    <source>
        <dbReference type="ARBA" id="ARBA00023015"/>
    </source>
</evidence>
<dbReference type="InterPro" id="IPR039425">
    <property type="entry name" value="RNA_pol_sigma-70-like"/>
</dbReference>
<keyword evidence="4" id="KW-0804">Transcription</keyword>
<reference evidence="6" key="1">
    <citation type="submission" date="2020-10" db="EMBL/GenBank/DDBJ databases">
        <authorList>
            <person name="Castelo-Branco R."/>
            <person name="Eusebio N."/>
            <person name="Adriana R."/>
            <person name="Vieira A."/>
            <person name="Brugerolle De Fraissinette N."/>
            <person name="Rezende De Castro R."/>
            <person name="Schneider M.P."/>
            <person name="Vasconcelos V."/>
            <person name="Leao P.N."/>
        </authorList>
    </citation>
    <scope>NUCLEOTIDE SEQUENCE</scope>
    <source>
        <strain evidence="6">LEGE 07157</strain>
    </source>
</reference>
<comment type="caution">
    <text evidence="6">The sequence shown here is derived from an EMBL/GenBank/DDBJ whole genome shotgun (WGS) entry which is preliminary data.</text>
</comment>
<evidence type="ECO:0000256" key="3">
    <source>
        <dbReference type="ARBA" id="ARBA00023125"/>
    </source>
</evidence>
<evidence type="ECO:0000313" key="7">
    <source>
        <dbReference type="Proteomes" id="UP000654482"/>
    </source>
</evidence>
<dbReference type="PANTHER" id="PTHR43133">
    <property type="entry name" value="RNA POLYMERASE ECF-TYPE SIGMA FACTO"/>
    <property type="match status" value="1"/>
</dbReference>
<dbReference type="RefSeq" id="WP_194028227.1">
    <property type="nucleotide sequence ID" value="NZ_JADEWZ010000005.1"/>
</dbReference>
<evidence type="ECO:0000313" key="6">
    <source>
        <dbReference type="EMBL" id="MBE9115130.1"/>
    </source>
</evidence>
<accession>A0A8J7DUY4</accession>
<keyword evidence="7" id="KW-1185">Reference proteome</keyword>
<dbReference type="PANTHER" id="PTHR43133:SF8">
    <property type="entry name" value="RNA POLYMERASE SIGMA FACTOR HI_1459-RELATED"/>
    <property type="match status" value="1"/>
</dbReference>
<dbReference type="NCBIfam" id="TIGR02937">
    <property type="entry name" value="sigma70-ECF"/>
    <property type="match status" value="1"/>
</dbReference>
<organism evidence="6 7">
    <name type="scientific">Lusitaniella coriacea LEGE 07157</name>
    <dbReference type="NCBI Taxonomy" id="945747"/>
    <lineage>
        <taxon>Bacteria</taxon>
        <taxon>Bacillati</taxon>
        <taxon>Cyanobacteriota</taxon>
        <taxon>Cyanophyceae</taxon>
        <taxon>Spirulinales</taxon>
        <taxon>Lusitaniellaceae</taxon>
        <taxon>Lusitaniella</taxon>
    </lineage>
</organism>
<dbReference type="GO" id="GO:0003677">
    <property type="term" value="F:DNA binding"/>
    <property type="evidence" value="ECO:0007669"/>
    <property type="project" value="UniProtKB-KW"/>
</dbReference>
<protein>
    <submittedName>
        <fullName evidence="6">Sigma-70 family RNA polymerase sigma factor</fullName>
    </submittedName>
</protein>
<gene>
    <name evidence="6" type="ORF">IQ249_04375</name>
</gene>
<evidence type="ECO:0000259" key="5">
    <source>
        <dbReference type="Pfam" id="PF04542"/>
    </source>
</evidence>
<evidence type="ECO:0000256" key="2">
    <source>
        <dbReference type="ARBA" id="ARBA00023082"/>
    </source>
</evidence>
<dbReference type="GO" id="GO:0016987">
    <property type="term" value="F:sigma factor activity"/>
    <property type="evidence" value="ECO:0007669"/>
    <property type="project" value="UniProtKB-KW"/>
</dbReference>
<evidence type="ECO:0000256" key="4">
    <source>
        <dbReference type="ARBA" id="ARBA00023163"/>
    </source>
</evidence>
<keyword evidence="2" id="KW-0731">Sigma factor</keyword>